<comment type="cofactor">
    <cofactor evidence="1">
        <name>FAD</name>
        <dbReference type="ChEBI" id="CHEBI:57692"/>
    </cofactor>
</comment>
<dbReference type="Proteomes" id="UP000198582">
    <property type="component" value="Unassembled WGS sequence"/>
</dbReference>
<dbReference type="STRING" id="394193.SAMN04489732_102463"/>
<dbReference type="Gene3D" id="2.40.110.10">
    <property type="entry name" value="Butyryl-CoA Dehydrogenase, subunit A, domain 2"/>
    <property type="match status" value="1"/>
</dbReference>
<dbReference type="Pfam" id="PF00441">
    <property type="entry name" value="Acyl-CoA_dh_1"/>
    <property type="match status" value="1"/>
</dbReference>
<dbReference type="InterPro" id="IPR037069">
    <property type="entry name" value="AcylCoA_DH/ox_N_sf"/>
</dbReference>
<dbReference type="GO" id="GO:0003995">
    <property type="term" value="F:acyl-CoA dehydrogenase activity"/>
    <property type="evidence" value="ECO:0007669"/>
    <property type="project" value="TreeGrafter"/>
</dbReference>
<gene>
    <name evidence="7" type="ORF">SAMN04489732_102463</name>
</gene>
<organism evidence="7 8">
    <name type="scientific">Amycolatopsis saalfeldensis</name>
    <dbReference type="NCBI Taxonomy" id="394193"/>
    <lineage>
        <taxon>Bacteria</taxon>
        <taxon>Bacillati</taxon>
        <taxon>Actinomycetota</taxon>
        <taxon>Actinomycetes</taxon>
        <taxon>Pseudonocardiales</taxon>
        <taxon>Pseudonocardiaceae</taxon>
        <taxon>Amycolatopsis</taxon>
    </lineage>
</organism>
<dbReference type="SUPFAM" id="SSF47203">
    <property type="entry name" value="Acyl-CoA dehydrogenase C-terminal domain-like"/>
    <property type="match status" value="1"/>
</dbReference>
<sequence>MPAAEEIARVVAGVVAPAAAGGDRLARFPRGAVNALGRRGVLGMTASRRLGGGGRGLAEAARVVEQVARVCGGTATVLRAHFAAVAVLEAHGDTAVRAEVAAGRHLSTLALSDAGPGRRLLAPEGPSRCHGGVVDLHARKAWVVSAGEADSYVWAGRPATARGPATLWFVPGHAPGLLVPDHDGGIGLRASAATTVLADPVRVPETNTLGADGDGAEVLLDLALPWFLGLGAAVALGLAEGAIAETAAQLAAGRCGSGDPRADLARMRLRADAVRVLQDDAFATFSWDPANALPKLFHLCLASAEAVTAVTEQAMKLCEGAAFSGDGGIERRFRDARASCALEPAVDTVVGLAARMSADFAPAAGIGELDPAR</sequence>
<evidence type="ECO:0000256" key="3">
    <source>
        <dbReference type="ARBA" id="ARBA00022630"/>
    </source>
</evidence>
<reference evidence="7 8" key="1">
    <citation type="submission" date="2016-10" db="EMBL/GenBank/DDBJ databases">
        <authorList>
            <person name="de Groot N.N."/>
        </authorList>
    </citation>
    <scope>NUCLEOTIDE SEQUENCE [LARGE SCALE GENOMIC DNA]</scope>
    <source>
        <strain evidence="7 8">DSM 44993</strain>
    </source>
</reference>
<dbReference type="EMBL" id="FOEF01000002">
    <property type="protein sequence ID" value="SEO86787.1"/>
    <property type="molecule type" value="Genomic_DNA"/>
</dbReference>
<dbReference type="Pfam" id="PF02771">
    <property type="entry name" value="Acyl-CoA_dh_N"/>
    <property type="match status" value="1"/>
</dbReference>
<dbReference type="Gene3D" id="1.10.540.10">
    <property type="entry name" value="Acyl-CoA dehydrogenase/oxidase, N-terminal domain"/>
    <property type="match status" value="1"/>
</dbReference>
<protein>
    <submittedName>
        <fullName evidence="7">Acyl-CoA dehydrogenase</fullName>
    </submittedName>
</protein>
<dbReference type="GO" id="GO:0050660">
    <property type="term" value="F:flavin adenine dinucleotide binding"/>
    <property type="evidence" value="ECO:0007669"/>
    <property type="project" value="InterPro"/>
</dbReference>
<name>A0A1H8T762_9PSEU</name>
<dbReference type="InterPro" id="IPR009075">
    <property type="entry name" value="AcylCo_DH/oxidase_C"/>
</dbReference>
<accession>A0A1H8T762</accession>
<dbReference type="InterPro" id="IPR013786">
    <property type="entry name" value="AcylCoA_DH/ox_N"/>
</dbReference>
<evidence type="ECO:0000313" key="8">
    <source>
        <dbReference type="Proteomes" id="UP000198582"/>
    </source>
</evidence>
<dbReference type="AlphaFoldDB" id="A0A1H8T762"/>
<dbReference type="Gene3D" id="1.20.140.10">
    <property type="entry name" value="Butyryl-CoA Dehydrogenase, subunit A, domain 3"/>
    <property type="match status" value="1"/>
</dbReference>
<dbReference type="InterPro" id="IPR036250">
    <property type="entry name" value="AcylCo_DH-like_C"/>
</dbReference>
<evidence type="ECO:0000256" key="2">
    <source>
        <dbReference type="ARBA" id="ARBA00009347"/>
    </source>
</evidence>
<evidence type="ECO:0000259" key="5">
    <source>
        <dbReference type="Pfam" id="PF00441"/>
    </source>
</evidence>
<dbReference type="PANTHER" id="PTHR43884:SF12">
    <property type="entry name" value="ISOVALERYL-COA DEHYDROGENASE, MITOCHONDRIAL-RELATED"/>
    <property type="match status" value="1"/>
</dbReference>
<evidence type="ECO:0000259" key="6">
    <source>
        <dbReference type="Pfam" id="PF02771"/>
    </source>
</evidence>
<evidence type="ECO:0000256" key="4">
    <source>
        <dbReference type="ARBA" id="ARBA00022827"/>
    </source>
</evidence>
<proteinExistence type="inferred from homology"/>
<dbReference type="SUPFAM" id="SSF56645">
    <property type="entry name" value="Acyl-CoA dehydrogenase NM domain-like"/>
    <property type="match status" value="1"/>
</dbReference>
<dbReference type="InterPro" id="IPR009100">
    <property type="entry name" value="AcylCoA_DH/oxidase_NM_dom_sf"/>
</dbReference>
<evidence type="ECO:0000256" key="1">
    <source>
        <dbReference type="ARBA" id="ARBA00001974"/>
    </source>
</evidence>
<feature type="domain" description="Acyl-CoA dehydrogenase/oxidase N-terminal" evidence="6">
    <location>
        <begin position="5"/>
        <end position="99"/>
    </location>
</feature>
<keyword evidence="8" id="KW-1185">Reference proteome</keyword>
<comment type="similarity">
    <text evidence="2">Belongs to the acyl-CoA dehydrogenase family.</text>
</comment>
<dbReference type="InterPro" id="IPR046373">
    <property type="entry name" value="Acyl-CoA_Oxase/DH_mid-dom_sf"/>
</dbReference>
<dbReference type="RefSeq" id="WP_177231215.1">
    <property type="nucleotide sequence ID" value="NZ_FOEF01000002.1"/>
</dbReference>
<feature type="domain" description="Acyl-CoA dehydrogenase/oxidase C-terminal" evidence="5">
    <location>
        <begin position="232"/>
        <end position="338"/>
    </location>
</feature>
<keyword evidence="3" id="KW-0285">Flavoprotein</keyword>
<dbReference type="PANTHER" id="PTHR43884">
    <property type="entry name" value="ACYL-COA DEHYDROGENASE"/>
    <property type="match status" value="1"/>
</dbReference>
<evidence type="ECO:0000313" key="7">
    <source>
        <dbReference type="EMBL" id="SEO86787.1"/>
    </source>
</evidence>
<keyword evidence="4" id="KW-0274">FAD</keyword>